<feature type="repeat" description="WD" evidence="1">
    <location>
        <begin position="60"/>
        <end position="91"/>
    </location>
</feature>
<dbReference type="GO" id="GO:0033186">
    <property type="term" value="C:CAF-1 complex"/>
    <property type="evidence" value="ECO:0007669"/>
    <property type="project" value="TreeGrafter"/>
</dbReference>
<dbReference type="AlphaFoldDB" id="A0A818FL79"/>
<comment type="caution">
    <text evidence="2">The sequence shown here is derived from an EMBL/GenBank/DDBJ whole genome shotgun (WGS) entry which is preliminary data.</text>
</comment>
<organism evidence="2 3">
    <name type="scientific">Rotaria sordida</name>
    <dbReference type="NCBI Taxonomy" id="392033"/>
    <lineage>
        <taxon>Eukaryota</taxon>
        <taxon>Metazoa</taxon>
        <taxon>Spiralia</taxon>
        <taxon>Gnathifera</taxon>
        <taxon>Rotifera</taxon>
        <taxon>Eurotatoria</taxon>
        <taxon>Bdelloidea</taxon>
        <taxon>Philodinida</taxon>
        <taxon>Philodinidae</taxon>
        <taxon>Rotaria</taxon>
    </lineage>
</organism>
<dbReference type="PANTHER" id="PTHR15271:SF4">
    <property type="entry name" value="CHROMATIN ASSEMBLY FACTOR 1 SUBUNIT B"/>
    <property type="match status" value="1"/>
</dbReference>
<dbReference type="GO" id="GO:0006334">
    <property type="term" value="P:nucleosome assembly"/>
    <property type="evidence" value="ECO:0007669"/>
    <property type="project" value="TreeGrafter"/>
</dbReference>
<proteinExistence type="predicted"/>
<dbReference type="Gene3D" id="2.130.10.10">
    <property type="entry name" value="YVTN repeat-like/Quinoprotein amine dehydrogenase"/>
    <property type="match status" value="2"/>
</dbReference>
<reference evidence="2" key="1">
    <citation type="submission" date="2021-02" db="EMBL/GenBank/DDBJ databases">
        <authorList>
            <person name="Nowell W R."/>
        </authorList>
    </citation>
    <scope>NUCLEOTIDE SEQUENCE</scope>
</reference>
<dbReference type="InterPro" id="IPR015943">
    <property type="entry name" value="WD40/YVTN_repeat-like_dom_sf"/>
</dbReference>
<dbReference type="GO" id="GO:0005634">
    <property type="term" value="C:nucleus"/>
    <property type="evidence" value="ECO:0007669"/>
    <property type="project" value="TreeGrafter"/>
</dbReference>
<evidence type="ECO:0000256" key="1">
    <source>
        <dbReference type="PROSITE-ProRule" id="PRU00221"/>
    </source>
</evidence>
<protein>
    <submittedName>
        <fullName evidence="2">Uncharacterized protein</fullName>
    </submittedName>
</protein>
<keyword evidence="1" id="KW-0853">WD repeat</keyword>
<dbReference type="InterPro" id="IPR036322">
    <property type="entry name" value="WD40_repeat_dom_sf"/>
</dbReference>
<evidence type="ECO:0000313" key="2">
    <source>
        <dbReference type="EMBL" id="CAF3475765.1"/>
    </source>
</evidence>
<dbReference type="EMBL" id="CAJOAX010000007">
    <property type="protein sequence ID" value="CAF3475765.1"/>
    <property type="molecule type" value="Genomic_DNA"/>
</dbReference>
<dbReference type="SUPFAM" id="SSF50978">
    <property type="entry name" value="WD40 repeat-like"/>
    <property type="match status" value="1"/>
</dbReference>
<accession>A0A818FL79</accession>
<dbReference type="PANTHER" id="PTHR15271">
    <property type="entry name" value="CHROMATIN ASSEMBLY FACTOR 1 SUBUNIT B"/>
    <property type="match status" value="1"/>
</dbReference>
<dbReference type="Proteomes" id="UP000663823">
    <property type="component" value="Unassembled WGS sequence"/>
</dbReference>
<dbReference type="InterPro" id="IPR045145">
    <property type="entry name" value="PTHR15271"/>
</dbReference>
<dbReference type="PROSITE" id="PS50082">
    <property type="entry name" value="WD_REPEATS_2"/>
    <property type="match status" value="1"/>
</dbReference>
<name>A0A818FL79_9BILA</name>
<sequence length="191" mass="21075">MNVCTPNISWHGCDPVYSCAINPIDSKRLATAGMRGSIYLWDIEWPSIQQPTISFVSSLSSAHLESVNCIRWNSKGTHLASGSDDGNIFIWTKAPTVTTTDSNVIVLSKTNQPLTASSTTITTTTTTANNNDNDNILGWDKDLPESKERWLKSLPYKSHLEPVLDLAWSRDDQLLVSGSVDKKAIVVSYIF</sequence>
<gene>
    <name evidence="2" type="ORF">OTI717_LOCUS216</name>
</gene>
<dbReference type="PROSITE" id="PS50294">
    <property type="entry name" value="WD_REPEATS_REGION"/>
    <property type="match status" value="1"/>
</dbReference>
<dbReference type="SMART" id="SM00320">
    <property type="entry name" value="WD40"/>
    <property type="match status" value="3"/>
</dbReference>
<dbReference type="GO" id="GO:0006335">
    <property type="term" value="P:DNA replication-dependent chromatin assembly"/>
    <property type="evidence" value="ECO:0007669"/>
    <property type="project" value="InterPro"/>
</dbReference>
<dbReference type="Pfam" id="PF00400">
    <property type="entry name" value="WD40"/>
    <property type="match status" value="3"/>
</dbReference>
<dbReference type="InterPro" id="IPR001680">
    <property type="entry name" value="WD40_rpt"/>
</dbReference>
<evidence type="ECO:0000313" key="3">
    <source>
        <dbReference type="Proteomes" id="UP000663823"/>
    </source>
</evidence>